<evidence type="ECO:0000313" key="4">
    <source>
        <dbReference type="Proteomes" id="UP000594261"/>
    </source>
</evidence>
<keyword evidence="4" id="KW-1185">Reference proteome</keyword>
<accession>A0A7N2KJM3</accession>
<evidence type="ECO:0000256" key="1">
    <source>
        <dbReference type="ARBA" id="ARBA00022801"/>
    </source>
</evidence>
<dbReference type="InParanoid" id="A0A7N2KJM3"/>
<dbReference type="GO" id="GO:0019783">
    <property type="term" value="F:ubiquitin-like protein peptidase activity"/>
    <property type="evidence" value="ECO:0007669"/>
    <property type="project" value="TreeGrafter"/>
</dbReference>
<feature type="domain" description="UFSP1/2/DUB catalytic" evidence="2">
    <location>
        <begin position="357"/>
        <end position="458"/>
    </location>
</feature>
<keyword evidence="1" id="KW-0378">Hydrolase</keyword>
<protein>
    <recommendedName>
        <fullName evidence="2">UFSP1/2/DUB catalytic domain-containing protein</fullName>
    </recommendedName>
</protein>
<dbReference type="EMBL" id="LRBV02000001">
    <property type="status" value="NOT_ANNOTATED_CDS"/>
    <property type="molecule type" value="Genomic_DNA"/>
</dbReference>
<dbReference type="AlphaFoldDB" id="A0A7N2KJM3"/>
<dbReference type="PANTHER" id="PTHR48153">
    <property type="entry name" value="UFM1-SPECIFIC PROTEASE 2"/>
    <property type="match status" value="1"/>
</dbReference>
<dbReference type="OMA" id="HANAHFD"/>
<name>A0A7N2KJM3_QUELO</name>
<dbReference type="Gramene" id="QL01p000066:mrna">
    <property type="protein sequence ID" value="QL01p000066:mrna"/>
    <property type="gene ID" value="QL01p000066"/>
</dbReference>
<dbReference type="EnsemblPlants" id="QL01p000066:mrna">
    <property type="protein sequence ID" value="QL01p000066:mrna"/>
    <property type="gene ID" value="QL01p000066"/>
</dbReference>
<dbReference type="InterPro" id="IPR012462">
    <property type="entry name" value="UFSP1/2_DUB_cat"/>
</dbReference>
<organism evidence="3 4">
    <name type="scientific">Quercus lobata</name>
    <name type="common">Valley oak</name>
    <dbReference type="NCBI Taxonomy" id="97700"/>
    <lineage>
        <taxon>Eukaryota</taxon>
        <taxon>Viridiplantae</taxon>
        <taxon>Streptophyta</taxon>
        <taxon>Embryophyta</taxon>
        <taxon>Tracheophyta</taxon>
        <taxon>Spermatophyta</taxon>
        <taxon>Magnoliopsida</taxon>
        <taxon>eudicotyledons</taxon>
        <taxon>Gunneridae</taxon>
        <taxon>Pentapetalae</taxon>
        <taxon>rosids</taxon>
        <taxon>fabids</taxon>
        <taxon>Fagales</taxon>
        <taxon>Fagaceae</taxon>
        <taxon>Quercus</taxon>
    </lineage>
</organism>
<evidence type="ECO:0000313" key="3">
    <source>
        <dbReference type="EnsemblPlants" id="QL01p000066:mrna"/>
    </source>
</evidence>
<feature type="domain" description="UFSP1/2/DUB catalytic" evidence="2">
    <location>
        <begin position="159"/>
        <end position="268"/>
    </location>
</feature>
<dbReference type="FunCoup" id="A0A7N2KJM3">
    <property type="interactions" value="184"/>
</dbReference>
<sequence>MTAPCPFCDVTVPWAELERHANSHFELEDEQQKQKRLATDRDLAQQIALAPSSPHSHSGERVEVSHRGKSNYYFLLCKFSMDNTTLGTFVHNNLVMDDMSCEPSCDDAVRGCGESHIDEKIACLIGLQIRSPFYQVETGLMALLKNCLELEAGNSTSILSGYVDHFHSIESEDVGWGCGWRNIQMLSSHLLMRRQEAREVLFGGSGFVPDIASLQRWLEIAWERGFDALGSEHFNRKIYGSRNWIGATECAALFRSFGLRARIVDFGPKELESLCLSVPGSSLGAQVSKINDRGKRKVVQVYGPMDKYILGRHYDTPLAGSRGDENSRYSSMQLGNNLGGGSGDNVLNKCARKNKGSEVLVHWVWNYFSDESLSKSGHHRVAVSEKPPLYFQHDGHSRTVVGVQVKHQQNGTQQFSFLILDPAHRTAALKTSLKENDGWQKLIKRGFHTLKKPQYQLCYIDPGIASEGEMELLKRIDSIFLEF</sequence>
<reference evidence="3 4" key="1">
    <citation type="journal article" date="2016" name="G3 (Bethesda)">
        <title>First Draft Assembly and Annotation of the Genome of a California Endemic Oak Quercus lobata Nee (Fagaceae).</title>
        <authorList>
            <person name="Sork V.L."/>
            <person name="Fitz-Gibbon S.T."/>
            <person name="Puiu D."/>
            <person name="Crepeau M."/>
            <person name="Gugger P.F."/>
            <person name="Sherman R."/>
            <person name="Stevens K."/>
            <person name="Langley C.H."/>
            <person name="Pellegrini M."/>
            <person name="Salzberg S.L."/>
        </authorList>
    </citation>
    <scope>NUCLEOTIDE SEQUENCE [LARGE SCALE GENOMIC DNA]</scope>
    <source>
        <strain evidence="3 4">cv. SW786</strain>
    </source>
</reference>
<dbReference type="Proteomes" id="UP000594261">
    <property type="component" value="Chromosome 1"/>
</dbReference>
<dbReference type="PANTHER" id="PTHR48153:SF4">
    <property type="entry name" value="UBIQUITIN CARBOXYL-TERMINAL HYDROLASE MUG105"/>
    <property type="match status" value="1"/>
</dbReference>
<dbReference type="Pfam" id="PF07910">
    <property type="entry name" value="Peptidase_C78"/>
    <property type="match status" value="2"/>
</dbReference>
<evidence type="ECO:0000259" key="2">
    <source>
        <dbReference type="Pfam" id="PF07910"/>
    </source>
</evidence>
<proteinExistence type="predicted"/>
<reference evidence="3" key="2">
    <citation type="submission" date="2021-01" db="UniProtKB">
        <authorList>
            <consortium name="EnsemblPlants"/>
        </authorList>
    </citation>
    <scope>IDENTIFICATION</scope>
</reference>
<dbReference type="Gene3D" id="3.90.70.130">
    <property type="match status" value="2"/>
</dbReference>